<evidence type="ECO:0000256" key="1">
    <source>
        <dbReference type="SAM" id="SignalP"/>
    </source>
</evidence>
<dbReference type="RefSeq" id="WP_133988407.1">
    <property type="nucleotide sequence ID" value="NZ_BMDN01000001.1"/>
</dbReference>
<reference evidence="4" key="1">
    <citation type="submission" date="2016-10" db="EMBL/GenBank/DDBJ databases">
        <authorList>
            <person name="Varghese N."/>
            <person name="Submissions S."/>
        </authorList>
    </citation>
    <scope>NUCLEOTIDE SEQUENCE [LARGE SCALE GENOMIC DNA]</scope>
    <source>
        <strain evidence="4">CPCC 202695</strain>
    </source>
</reference>
<dbReference type="Proteomes" id="UP000893823">
    <property type="component" value="Unassembled WGS sequence"/>
</dbReference>
<organism evidence="3 4">
    <name type="scientific">Agromyces flavus</name>
    <dbReference type="NCBI Taxonomy" id="589382"/>
    <lineage>
        <taxon>Bacteria</taxon>
        <taxon>Bacillati</taxon>
        <taxon>Actinomycetota</taxon>
        <taxon>Actinomycetes</taxon>
        <taxon>Micrococcales</taxon>
        <taxon>Microbacteriaceae</taxon>
        <taxon>Agromyces</taxon>
    </lineage>
</organism>
<evidence type="ECO:0000313" key="4">
    <source>
        <dbReference type="Proteomes" id="UP000199482"/>
    </source>
</evidence>
<reference evidence="2" key="3">
    <citation type="submission" date="2022-06" db="EMBL/GenBank/DDBJ databases">
        <title>Genomic Encyclopedia of Type Strains, Phase III (KMG-III): the genomes of soil and plant-associated and newly described type strains.</title>
        <authorList>
            <person name="Whitman W."/>
        </authorList>
    </citation>
    <scope>NUCLEOTIDE SEQUENCE</scope>
    <source>
        <strain evidence="2">CPCC 202695</strain>
    </source>
</reference>
<sequence>MAGHHQRQWAVAAVAAGLLSVTAAGPASAADFDAVFPAGTACDFEVGVDISGGKLITREFTDSDGNLVRTLTAGRGTDLTFTNVDTGATVSLKGNGSVSSSTLNPDGSWTVRSTGHNVLILFPTDVPAGPSTTLYVGRVTHEVDAENVFTIVGSSGRTRDLCDELD</sequence>
<proteinExistence type="predicted"/>
<feature type="signal peptide" evidence="1">
    <location>
        <begin position="1"/>
        <end position="29"/>
    </location>
</feature>
<keyword evidence="5" id="KW-1185">Reference proteome</keyword>
<keyword evidence="1" id="KW-0732">Signal</keyword>
<gene>
    <name evidence="2" type="ORF">BCL57_000609</name>
    <name evidence="3" type="ORF">SAMN04489721_2535</name>
</gene>
<feature type="chain" id="PRO_5009265736" evidence="1">
    <location>
        <begin position="30"/>
        <end position="166"/>
    </location>
</feature>
<evidence type="ECO:0000313" key="5">
    <source>
        <dbReference type="Proteomes" id="UP000893823"/>
    </source>
</evidence>
<dbReference type="EMBL" id="SODL02000001">
    <property type="protein sequence ID" value="MCP2366467.1"/>
    <property type="molecule type" value="Genomic_DNA"/>
</dbReference>
<protein>
    <submittedName>
        <fullName evidence="3">Uncharacterized protein</fullName>
    </submittedName>
</protein>
<evidence type="ECO:0000313" key="3">
    <source>
        <dbReference type="EMBL" id="SDT10727.1"/>
    </source>
</evidence>
<dbReference type="Proteomes" id="UP000199482">
    <property type="component" value="Chromosome I"/>
</dbReference>
<name>A0A1H1XN79_9MICO</name>
<dbReference type="EMBL" id="LT629755">
    <property type="protein sequence ID" value="SDT10727.1"/>
    <property type="molecule type" value="Genomic_DNA"/>
</dbReference>
<reference evidence="3" key="2">
    <citation type="submission" date="2016-10" db="EMBL/GenBank/DDBJ databases">
        <authorList>
            <person name="de Groot N.N."/>
        </authorList>
    </citation>
    <scope>NUCLEOTIDE SEQUENCE [LARGE SCALE GENOMIC DNA]</scope>
    <source>
        <strain evidence="3">CPCC 202695</strain>
    </source>
</reference>
<dbReference type="AlphaFoldDB" id="A0A1H1XN79"/>
<evidence type="ECO:0000313" key="2">
    <source>
        <dbReference type="EMBL" id="MCP2366467.1"/>
    </source>
</evidence>
<accession>A0A1H1XN79</accession>
<dbReference type="OrthoDB" id="9154571at2"/>